<dbReference type="PANTHER" id="PTHR43480:SF1">
    <property type="entry name" value="ACYL-[ACYL-CARRIER-PROTEIN]--UDP-N-ACETYLGLUCOSAMINE O-ACYLTRANSFERASE, MITOCHONDRIAL-RELATED"/>
    <property type="match status" value="1"/>
</dbReference>
<evidence type="ECO:0000313" key="10">
    <source>
        <dbReference type="Proteomes" id="UP000464495"/>
    </source>
</evidence>
<evidence type="ECO:0000256" key="4">
    <source>
        <dbReference type="ARBA" id="ARBA00022679"/>
    </source>
</evidence>
<dbReference type="EC" id="2.3.1.129" evidence="9"/>
<keyword evidence="7 9" id="KW-0012">Acyltransferase</keyword>
<keyword evidence="5" id="KW-0677">Repeat</keyword>
<evidence type="ECO:0000256" key="7">
    <source>
        <dbReference type="ARBA" id="ARBA00023315"/>
    </source>
</evidence>
<organism evidence="9 10">
    <name type="scientific">Algicella marina</name>
    <dbReference type="NCBI Taxonomy" id="2683284"/>
    <lineage>
        <taxon>Bacteria</taxon>
        <taxon>Pseudomonadati</taxon>
        <taxon>Pseudomonadota</taxon>
        <taxon>Alphaproteobacteria</taxon>
        <taxon>Rhodobacterales</taxon>
        <taxon>Paracoccaceae</taxon>
        <taxon>Algicella</taxon>
    </lineage>
</organism>
<dbReference type="GO" id="GO:0009245">
    <property type="term" value="P:lipid A biosynthetic process"/>
    <property type="evidence" value="ECO:0007669"/>
    <property type="project" value="UniProtKB-KW"/>
</dbReference>
<name>A0A6P1T0A7_9RHOB</name>
<evidence type="ECO:0000259" key="8">
    <source>
        <dbReference type="Pfam" id="PF13720"/>
    </source>
</evidence>
<dbReference type="RefSeq" id="WP_161861288.1">
    <property type="nucleotide sequence ID" value="NZ_CP046620.1"/>
</dbReference>
<dbReference type="InterPro" id="IPR011004">
    <property type="entry name" value="Trimer_LpxA-like_sf"/>
</dbReference>
<evidence type="ECO:0000256" key="2">
    <source>
        <dbReference type="ARBA" id="ARBA00022516"/>
    </source>
</evidence>
<dbReference type="PROSITE" id="PS00101">
    <property type="entry name" value="HEXAPEP_TRANSFERASES"/>
    <property type="match status" value="1"/>
</dbReference>
<protein>
    <submittedName>
        <fullName evidence="9">Acyl-ACP--UDP-N-acetylglucosamine O-acyltransferase</fullName>
        <ecNumber evidence="9">2.3.1.129</ecNumber>
    </submittedName>
</protein>
<keyword evidence="4 9" id="KW-0808">Transferase</keyword>
<dbReference type="GO" id="GO:0016020">
    <property type="term" value="C:membrane"/>
    <property type="evidence" value="ECO:0007669"/>
    <property type="project" value="GOC"/>
</dbReference>
<dbReference type="GO" id="GO:0008780">
    <property type="term" value="F:acyl-[acyl-carrier-protein]-UDP-N-acetylglucosamine O-acyltransferase activity"/>
    <property type="evidence" value="ECO:0007669"/>
    <property type="project" value="UniProtKB-EC"/>
</dbReference>
<dbReference type="CDD" id="cd03351">
    <property type="entry name" value="LbH_UDP-GlcNAc_AT"/>
    <property type="match status" value="1"/>
</dbReference>
<dbReference type="Pfam" id="PF13720">
    <property type="entry name" value="Acetyltransf_11"/>
    <property type="match status" value="1"/>
</dbReference>
<proteinExistence type="predicted"/>
<evidence type="ECO:0000256" key="5">
    <source>
        <dbReference type="ARBA" id="ARBA00022737"/>
    </source>
</evidence>
<dbReference type="PIRSF" id="PIRSF000456">
    <property type="entry name" value="UDP-GlcNAc_acltr"/>
    <property type="match status" value="1"/>
</dbReference>
<dbReference type="InterPro" id="IPR029098">
    <property type="entry name" value="Acetyltransf_C"/>
</dbReference>
<feature type="domain" description="UDP N-acetylglucosamine O-acyltransferase C-terminal" evidence="8">
    <location>
        <begin position="181"/>
        <end position="257"/>
    </location>
</feature>
<keyword evidence="6" id="KW-0443">Lipid metabolism</keyword>
<dbReference type="NCBIfam" id="TIGR01852">
    <property type="entry name" value="lipid_A_lpxA"/>
    <property type="match status" value="1"/>
</dbReference>
<keyword evidence="3" id="KW-0441">Lipid A biosynthesis</keyword>
<dbReference type="AlphaFoldDB" id="A0A6P1T0A7"/>
<gene>
    <name evidence="9" type="primary">lpxA</name>
    <name evidence="9" type="ORF">GO499_05690</name>
</gene>
<dbReference type="Pfam" id="PF00132">
    <property type="entry name" value="Hexapep"/>
    <property type="match status" value="2"/>
</dbReference>
<dbReference type="Gene3D" id="1.20.1180.10">
    <property type="entry name" value="Udp N-acetylglucosamine O-acyltransferase, C-terminal domain"/>
    <property type="match status" value="1"/>
</dbReference>
<dbReference type="EMBL" id="CP046620">
    <property type="protein sequence ID" value="QHQ34719.1"/>
    <property type="molecule type" value="Genomic_DNA"/>
</dbReference>
<dbReference type="InterPro" id="IPR037157">
    <property type="entry name" value="Acetyltransf_C_sf"/>
</dbReference>
<dbReference type="NCBIfam" id="NF003657">
    <property type="entry name" value="PRK05289.1"/>
    <property type="match status" value="1"/>
</dbReference>
<evidence type="ECO:0000256" key="3">
    <source>
        <dbReference type="ARBA" id="ARBA00022556"/>
    </source>
</evidence>
<reference evidence="9 10" key="1">
    <citation type="submission" date="2019-12" db="EMBL/GenBank/DDBJ databases">
        <title>Complete genome sequence of Algicella marina strain 9Alg 56(T) isolated from the red alga Tichocarpus crinitus.</title>
        <authorList>
            <person name="Kim S.-G."/>
            <person name="Nedashkovskaya O.I."/>
        </authorList>
    </citation>
    <scope>NUCLEOTIDE SEQUENCE [LARGE SCALE GENOMIC DNA]</scope>
    <source>
        <strain evidence="9 10">9Alg 56</strain>
    </source>
</reference>
<dbReference type="InterPro" id="IPR010137">
    <property type="entry name" value="Lipid_A_LpxA"/>
</dbReference>
<dbReference type="SUPFAM" id="SSF51161">
    <property type="entry name" value="Trimeric LpxA-like enzymes"/>
    <property type="match status" value="1"/>
</dbReference>
<dbReference type="KEGG" id="amaq:GO499_05690"/>
<dbReference type="InterPro" id="IPR001451">
    <property type="entry name" value="Hexapep"/>
</dbReference>
<dbReference type="InterPro" id="IPR018357">
    <property type="entry name" value="Hexapep_transf_CS"/>
</dbReference>
<evidence type="ECO:0000256" key="6">
    <source>
        <dbReference type="ARBA" id="ARBA00023098"/>
    </source>
</evidence>
<evidence type="ECO:0000256" key="1">
    <source>
        <dbReference type="ARBA" id="ARBA00022490"/>
    </source>
</evidence>
<dbReference type="PANTHER" id="PTHR43480">
    <property type="entry name" value="ACYL-[ACYL-CARRIER-PROTEIN]--UDP-N-ACETYLGLUCOSAMINE O-ACYLTRANSFERASE"/>
    <property type="match status" value="1"/>
</dbReference>
<sequence>MSVNATATVHATAVVEPGCTIGPGCIVGPYCVLGPDVVLADNVELKSHVAVAGITRIGAGTVVYPFASLGHAPQDLKYRGERTELVIGANNRIREYVTMNPGTEGGGGITKVGDDCLFMGSVHVGHDCHVGNNVIIANSVALAGHVIVEDNVVIGGLSGVQQFCRIGRGAMIGGMSGIVGDVIPYGTTTGERAHLAGLNFIGLKRRNTDRGEMNELRTAFGSEVFEGEGPFAERVERALAAHPENPFLQEISAFVTAEGAKRFTVPE</sequence>
<keyword evidence="10" id="KW-1185">Reference proteome</keyword>
<dbReference type="Gene3D" id="2.160.10.10">
    <property type="entry name" value="Hexapeptide repeat proteins"/>
    <property type="match status" value="1"/>
</dbReference>
<evidence type="ECO:0000313" key="9">
    <source>
        <dbReference type="EMBL" id="QHQ34719.1"/>
    </source>
</evidence>
<keyword evidence="1" id="KW-0963">Cytoplasm</keyword>
<dbReference type="Proteomes" id="UP000464495">
    <property type="component" value="Chromosome"/>
</dbReference>
<accession>A0A6P1T0A7</accession>
<keyword evidence="2" id="KW-0444">Lipid biosynthesis</keyword>